<dbReference type="STRING" id="331113.SNE_A11790"/>
<dbReference type="eggNOG" id="COG0429">
    <property type="taxonomic scope" value="Bacteria"/>
</dbReference>
<feature type="active site" description="Charge relay system" evidence="2">
    <location>
        <position position="166"/>
    </location>
</feature>
<reference key="1">
    <citation type="journal article" date="2011" name="Mol. Biol. Evol.">
        <title>Unity in variety -- the pan-genome of the Chlamydiae.</title>
        <authorList>
            <person name="Collingro A."/>
            <person name="Tischler P."/>
            <person name="Weinmaier T."/>
            <person name="Penz T."/>
            <person name="Heinz E."/>
            <person name="Brunham R.C."/>
            <person name="Read T.D."/>
            <person name="Bavoil P.M."/>
            <person name="Sachse K."/>
            <person name="Kahane S."/>
            <person name="Friedman M.G."/>
            <person name="Rattei T."/>
            <person name="Myers G.S.A."/>
            <person name="Horn M."/>
        </authorList>
    </citation>
    <scope>NUCLEOTIDE SEQUENCE</scope>
    <source>
        <strain>Z</strain>
    </source>
</reference>
<feature type="domain" description="AB hydrolase-1" evidence="3">
    <location>
        <begin position="86"/>
        <end position="197"/>
    </location>
</feature>
<dbReference type="GO" id="GO:0034338">
    <property type="term" value="F:short-chain carboxylesterase activity"/>
    <property type="evidence" value="ECO:0007669"/>
    <property type="project" value="TreeGrafter"/>
</dbReference>
<dbReference type="AlphaFoldDB" id="F8L8D3"/>
<dbReference type="EMBL" id="FR872582">
    <property type="protein sequence ID" value="CCB89056.1"/>
    <property type="molecule type" value="Genomic_DNA"/>
</dbReference>
<evidence type="ECO:0000313" key="4">
    <source>
        <dbReference type="EMBL" id="CCB89056.1"/>
    </source>
</evidence>
<dbReference type="InterPro" id="IPR000073">
    <property type="entry name" value="AB_hydrolase_1"/>
</dbReference>
<proteinExistence type="inferred from homology"/>
<dbReference type="GO" id="GO:0047372">
    <property type="term" value="F:monoacylglycerol lipase activity"/>
    <property type="evidence" value="ECO:0007669"/>
    <property type="project" value="TreeGrafter"/>
</dbReference>
<evidence type="ECO:0000259" key="3">
    <source>
        <dbReference type="Pfam" id="PF00561"/>
    </source>
</evidence>
<dbReference type="SUPFAM" id="SSF53474">
    <property type="entry name" value="alpha/beta-Hydrolases"/>
    <property type="match status" value="1"/>
</dbReference>
<evidence type="ECO:0000313" key="5">
    <source>
        <dbReference type="Proteomes" id="UP000000496"/>
    </source>
</evidence>
<evidence type="ECO:0000256" key="2">
    <source>
        <dbReference type="PIRSR" id="PIRSR005211-1"/>
    </source>
</evidence>
<reference evidence="4 5" key="2">
    <citation type="journal article" date="2011" name="Mol. Biol. Evol.">
        <title>Unity in variety--the pan-genome of the Chlamydiae.</title>
        <authorList>
            <person name="Collingro A."/>
            <person name="Tischler P."/>
            <person name="Weinmaier T."/>
            <person name="Penz T."/>
            <person name="Heinz E."/>
            <person name="Brunham R.C."/>
            <person name="Read T.D."/>
            <person name="Bavoil P.M."/>
            <person name="Sachse K."/>
            <person name="Kahane S."/>
            <person name="Friedman M.G."/>
            <person name="Rattei T."/>
            <person name="Myers G.S."/>
            <person name="Horn M."/>
        </authorList>
    </citation>
    <scope>NUCLEOTIDE SEQUENCE [LARGE SCALE GENOMIC DNA]</scope>
    <source>
        <strain evidence="5">ATCC VR-1471 / Z</strain>
    </source>
</reference>
<dbReference type="KEGG" id="sng:SNE_A11790"/>
<evidence type="ECO:0000256" key="1">
    <source>
        <dbReference type="ARBA" id="ARBA00010884"/>
    </source>
</evidence>
<dbReference type="PIRSF" id="PIRSF005211">
    <property type="entry name" value="Ab_hydro_YheT"/>
    <property type="match status" value="1"/>
</dbReference>
<dbReference type="PANTHER" id="PTHR10794">
    <property type="entry name" value="ABHYDROLASE DOMAIN-CONTAINING PROTEIN"/>
    <property type="match status" value="1"/>
</dbReference>
<dbReference type="Proteomes" id="UP000000496">
    <property type="component" value="Chromosome gsn.131"/>
</dbReference>
<comment type="similarity">
    <text evidence="1">Belongs to the AB hydrolase superfamily. AB hydrolase 4 family.</text>
</comment>
<gene>
    <name evidence="4" type="ordered locus">SNE_A11790</name>
</gene>
<feature type="active site" description="Charge relay system" evidence="2">
    <location>
        <position position="290"/>
    </location>
</feature>
<dbReference type="HOGENOM" id="CLU_032487_0_1_0"/>
<dbReference type="InterPro" id="IPR029058">
    <property type="entry name" value="AB_hydrolase_fold"/>
</dbReference>
<dbReference type="Pfam" id="PF00561">
    <property type="entry name" value="Abhydrolase_1"/>
    <property type="match status" value="1"/>
</dbReference>
<feature type="active site" description="Charge relay system" evidence="2">
    <location>
        <position position="317"/>
    </location>
</feature>
<dbReference type="InterPro" id="IPR050960">
    <property type="entry name" value="AB_hydrolase_4_sf"/>
</dbReference>
<protein>
    <recommendedName>
        <fullName evidence="3">AB hydrolase-1 domain-containing protein</fullName>
    </recommendedName>
</protein>
<name>F8L8D3_SIMNZ</name>
<organism evidence="4 5">
    <name type="scientific">Simkania negevensis (strain ATCC VR-1471 / DSM 27360 / Z)</name>
    <dbReference type="NCBI Taxonomy" id="331113"/>
    <lineage>
        <taxon>Bacteria</taxon>
        <taxon>Pseudomonadati</taxon>
        <taxon>Chlamydiota</taxon>
        <taxon>Chlamydiia</taxon>
        <taxon>Parachlamydiales</taxon>
        <taxon>Simkaniaceae</taxon>
        <taxon>Simkania</taxon>
    </lineage>
</organism>
<accession>F8L8D3</accession>
<keyword evidence="5" id="KW-1185">Reference proteome</keyword>
<sequence length="345" mass="39025">MKDKFFTNGNSCGQKIEEGEFFMSGSGQPIFKPFPFFAGCHTQTIAASFLTFARNPESTTRFVHLSDGDRITYEVSTPTSWKVTDPTVVMVHGLCGSHRSPYIVRLANKLDKRNIRTIRINLRGCGTGRGHAKKMYHVDCSNDIWHALKKIKHETPDSPLTLMGFSLGGNIVLKMAGEWGEEAQQIINKVIAINPPIDMYASVRLLSKNKVYERYFMRYLRSDVLFRHNYFEDMPPIEIPTGMSLLDFDEFYIAPESGYESAQDYYYATSSGRLIPDIQVSSHILFAKDDPIVDCNVMEDVPVPHNVDIVVTDQGGHLGYLGMPGQEGGFHWMDSIILQWIFEEG</sequence>
<dbReference type="InterPro" id="IPR012020">
    <property type="entry name" value="ABHD4"/>
</dbReference>
<dbReference type="PANTHER" id="PTHR10794:SF94">
    <property type="entry name" value="ESTERASE YHET-RELATED"/>
    <property type="match status" value="1"/>
</dbReference>
<dbReference type="Gene3D" id="3.40.50.1820">
    <property type="entry name" value="alpha/beta hydrolase"/>
    <property type="match status" value="1"/>
</dbReference>